<name>A0AC35FJE6_9BILA</name>
<protein>
    <submittedName>
        <fullName evidence="2">Ubiquitin-like protease family profile domain-containing protein</fullName>
    </submittedName>
</protein>
<accession>A0AC35FJE6</accession>
<proteinExistence type="predicted"/>
<dbReference type="Proteomes" id="UP000887580">
    <property type="component" value="Unplaced"/>
</dbReference>
<sequence length="257" mass="31062">MDIDFNNDNNNQENGKKIKRKTSRRFFSSKFKENGQRLPLIPIKFPRYSGEKFEHYRQKYCGKRIKGHDFKTLEPYKYLNDIIINYYLELIVNRAKKDRLLPKVYTFNSFFFNKYRKDKYDGIKSWINDAIFEYDYILIPIHHSVHWFIIIVDVKAKIIGSFDSLGRENLYHLENVRKILITHAEAIDDICNKDADWDIFSDKSAPRQKNGFDCGVFACQYAQYITNQRLLDFQQSQMNYFRKRMQYELIKNKILEY</sequence>
<reference evidence="2" key="1">
    <citation type="submission" date="2022-11" db="UniProtKB">
        <authorList>
            <consortium name="WormBaseParasite"/>
        </authorList>
    </citation>
    <scope>IDENTIFICATION</scope>
</reference>
<dbReference type="WBParaSite" id="PS1159_v2.g17489.t1">
    <property type="protein sequence ID" value="PS1159_v2.g17489.t1"/>
    <property type="gene ID" value="PS1159_v2.g17489"/>
</dbReference>
<organism evidence="1 2">
    <name type="scientific">Panagrolaimus sp. PS1159</name>
    <dbReference type="NCBI Taxonomy" id="55785"/>
    <lineage>
        <taxon>Eukaryota</taxon>
        <taxon>Metazoa</taxon>
        <taxon>Ecdysozoa</taxon>
        <taxon>Nematoda</taxon>
        <taxon>Chromadorea</taxon>
        <taxon>Rhabditida</taxon>
        <taxon>Tylenchina</taxon>
        <taxon>Panagrolaimomorpha</taxon>
        <taxon>Panagrolaimoidea</taxon>
        <taxon>Panagrolaimidae</taxon>
        <taxon>Panagrolaimus</taxon>
    </lineage>
</organism>
<evidence type="ECO:0000313" key="1">
    <source>
        <dbReference type="Proteomes" id="UP000887580"/>
    </source>
</evidence>
<evidence type="ECO:0000313" key="2">
    <source>
        <dbReference type="WBParaSite" id="PS1159_v2.g17489.t1"/>
    </source>
</evidence>